<sequence>MYHSPVIRAVYARVRQLAHLATDAADHLIDAEDILIHTQAGLPVELGDDVLAVLSEQGARQEIGRRFTLVAELTALGASDAVATAEQYVAERRRYSYVPEHQPPALSRTQSSTLHAIARGDVTISDGRPYHRREGVRFSISTIRALENRGLITREDCHLWLVDERVHLSPAGHRDLAASFAHPRPAALATTRPAPFRPAAAISRAR</sequence>
<gene>
    <name evidence="1" type="ORF">GCM10009864_08100</name>
</gene>
<keyword evidence="2" id="KW-1185">Reference proteome</keyword>
<dbReference type="RefSeq" id="WP_344573464.1">
    <property type="nucleotide sequence ID" value="NZ_BAAARK010000001.1"/>
</dbReference>
<evidence type="ECO:0000313" key="2">
    <source>
        <dbReference type="Proteomes" id="UP001500994"/>
    </source>
</evidence>
<evidence type="ECO:0000313" key="1">
    <source>
        <dbReference type="EMBL" id="GAA2647529.1"/>
    </source>
</evidence>
<dbReference type="EMBL" id="BAAARK010000001">
    <property type="protein sequence ID" value="GAA2647529.1"/>
    <property type="molecule type" value="Genomic_DNA"/>
</dbReference>
<name>A0ABN3RA17_9ACTN</name>
<comment type="caution">
    <text evidence="1">The sequence shown here is derived from an EMBL/GenBank/DDBJ whole genome shotgun (WGS) entry which is preliminary data.</text>
</comment>
<protein>
    <submittedName>
        <fullName evidence="1">Uncharacterized protein</fullName>
    </submittedName>
</protein>
<accession>A0ABN3RA17</accession>
<proteinExistence type="predicted"/>
<dbReference type="Proteomes" id="UP001500994">
    <property type="component" value="Unassembled WGS sequence"/>
</dbReference>
<reference evidence="1 2" key="1">
    <citation type="journal article" date="2019" name="Int. J. Syst. Evol. Microbiol.">
        <title>The Global Catalogue of Microorganisms (GCM) 10K type strain sequencing project: providing services to taxonomists for standard genome sequencing and annotation.</title>
        <authorList>
            <consortium name="The Broad Institute Genomics Platform"/>
            <consortium name="The Broad Institute Genome Sequencing Center for Infectious Disease"/>
            <person name="Wu L."/>
            <person name="Ma J."/>
        </authorList>
    </citation>
    <scope>NUCLEOTIDE SEQUENCE [LARGE SCALE GENOMIC DNA]</scope>
    <source>
        <strain evidence="1 2">JCM 16374</strain>
    </source>
</reference>
<organism evidence="1 2">
    <name type="scientific">Streptomyces lunalinharesii</name>
    <dbReference type="NCBI Taxonomy" id="333384"/>
    <lineage>
        <taxon>Bacteria</taxon>
        <taxon>Bacillati</taxon>
        <taxon>Actinomycetota</taxon>
        <taxon>Actinomycetes</taxon>
        <taxon>Kitasatosporales</taxon>
        <taxon>Streptomycetaceae</taxon>
        <taxon>Streptomyces</taxon>
    </lineage>
</organism>